<dbReference type="InterPro" id="IPR014854">
    <property type="entry name" value="Nse4_C"/>
</dbReference>
<comment type="function">
    <text evidence="12">Component of the SMC5-SMC6 complex, that promotes sister chromatid alignment after DNA damage and facilitates double-stranded DNA breaks (DSBs) repair via homologous recombination between sister chromatids.</text>
</comment>
<dbReference type="Pfam" id="PF00013">
    <property type="entry name" value="KH_1"/>
    <property type="match status" value="1"/>
</dbReference>
<feature type="region of interest" description="Disordered" evidence="13">
    <location>
        <begin position="1"/>
        <end position="20"/>
    </location>
</feature>
<dbReference type="SUPFAM" id="SSF54791">
    <property type="entry name" value="Eukaryotic type KH-domain (KH-domain type I)"/>
    <property type="match status" value="1"/>
</dbReference>
<feature type="compositionally biased region" description="Basic residues" evidence="13">
    <location>
        <begin position="188"/>
        <end position="198"/>
    </location>
</feature>
<dbReference type="InterPro" id="IPR036855">
    <property type="entry name" value="Znf_CCCH_sf"/>
</dbReference>
<evidence type="ECO:0000313" key="15">
    <source>
        <dbReference type="EMBL" id="KAK8487172.1"/>
    </source>
</evidence>
<feature type="compositionally biased region" description="Basic and acidic residues" evidence="13">
    <location>
        <begin position="202"/>
        <end position="215"/>
    </location>
</feature>
<comment type="similarity">
    <text evidence="2 12">Belongs to the NSE4 family.</text>
</comment>
<evidence type="ECO:0000259" key="14">
    <source>
        <dbReference type="PROSITE" id="PS50103"/>
    </source>
</evidence>
<feature type="zinc finger region" description="C3H1-type" evidence="11">
    <location>
        <begin position="321"/>
        <end position="349"/>
    </location>
</feature>
<dbReference type="SUPFAM" id="SSF90229">
    <property type="entry name" value="CCCH zinc finger"/>
    <property type="match status" value="3"/>
</dbReference>
<keyword evidence="8 12" id="KW-0234">DNA repair</keyword>
<dbReference type="Pfam" id="PF00642">
    <property type="entry name" value="zf-CCCH"/>
    <property type="match status" value="2"/>
</dbReference>
<dbReference type="InterPro" id="IPR000571">
    <property type="entry name" value="Znf_CCCH"/>
</dbReference>
<comment type="caution">
    <text evidence="15">The sequence shown here is derived from an EMBL/GenBank/DDBJ whole genome shotgun (WGS) entry which is preliminary data.</text>
</comment>
<feature type="domain" description="C3H1-type" evidence="14">
    <location>
        <begin position="386"/>
        <end position="414"/>
    </location>
</feature>
<feature type="zinc finger region" description="C3H1-type" evidence="11">
    <location>
        <begin position="386"/>
        <end position="414"/>
    </location>
</feature>
<evidence type="ECO:0000256" key="5">
    <source>
        <dbReference type="ARBA" id="ARBA00022771"/>
    </source>
</evidence>
<evidence type="ECO:0000256" key="9">
    <source>
        <dbReference type="ARBA" id="ARBA00023242"/>
    </source>
</evidence>
<dbReference type="InterPro" id="IPR004088">
    <property type="entry name" value="KH_dom_type_1"/>
</dbReference>
<dbReference type="PANTHER" id="PTHR16140:SF18">
    <property type="entry name" value="NON-STRUCTURAL MAINTENANCE OF CHROMOSOMES ELEMENT 4"/>
    <property type="match status" value="1"/>
</dbReference>
<dbReference type="Pfam" id="PF08743">
    <property type="entry name" value="Nse4_C"/>
    <property type="match status" value="1"/>
</dbReference>
<evidence type="ECO:0000256" key="1">
    <source>
        <dbReference type="ARBA" id="ARBA00004123"/>
    </source>
</evidence>
<keyword evidence="6 11" id="KW-0862">Zinc</keyword>
<evidence type="ECO:0000313" key="16">
    <source>
        <dbReference type="Proteomes" id="UP001396334"/>
    </source>
</evidence>
<dbReference type="SMART" id="SM00322">
    <property type="entry name" value="KH"/>
    <property type="match status" value="1"/>
</dbReference>
<keyword evidence="3 11" id="KW-0479">Metal-binding</keyword>
<organism evidence="15 16">
    <name type="scientific">Hibiscus sabdariffa</name>
    <name type="common">roselle</name>
    <dbReference type="NCBI Taxonomy" id="183260"/>
    <lineage>
        <taxon>Eukaryota</taxon>
        <taxon>Viridiplantae</taxon>
        <taxon>Streptophyta</taxon>
        <taxon>Embryophyta</taxon>
        <taxon>Tracheophyta</taxon>
        <taxon>Spermatophyta</taxon>
        <taxon>Magnoliopsida</taxon>
        <taxon>eudicotyledons</taxon>
        <taxon>Gunneridae</taxon>
        <taxon>Pentapetalae</taxon>
        <taxon>rosids</taxon>
        <taxon>malvids</taxon>
        <taxon>Malvales</taxon>
        <taxon>Malvaceae</taxon>
        <taxon>Malvoideae</taxon>
        <taxon>Hibiscus</taxon>
    </lineage>
</organism>
<dbReference type="PROSITE" id="PS50084">
    <property type="entry name" value="KH_TYPE_1"/>
    <property type="match status" value="1"/>
</dbReference>
<evidence type="ECO:0000256" key="6">
    <source>
        <dbReference type="ARBA" id="ARBA00022833"/>
    </source>
</evidence>
<dbReference type="CDD" id="cd22464">
    <property type="entry name" value="KH-I_AtC3H36_like"/>
    <property type="match status" value="1"/>
</dbReference>
<dbReference type="Proteomes" id="UP001396334">
    <property type="component" value="Unassembled WGS sequence"/>
</dbReference>
<evidence type="ECO:0000256" key="10">
    <source>
        <dbReference type="PROSITE-ProRule" id="PRU00117"/>
    </source>
</evidence>
<keyword evidence="7 12" id="KW-0233">DNA recombination</keyword>
<evidence type="ECO:0000256" key="2">
    <source>
        <dbReference type="ARBA" id="ARBA00008997"/>
    </source>
</evidence>
<dbReference type="InterPro" id="IPR036612">
    <property type="entry name" value="KH_dom_type_1_sf"/>
</dbReference>
<gene>
    <name evidence="15" type="ORF">V6N11_013703</name>
</gene>
<dbReference type="Pfam" id="PF14608">
    <property type="entry name" value="zf-CCCH_2"/>
    <property type="match status" value="1"/>
</dbReference>
<dbReference type="EMBL" id="JBBPBN010000406">
    <property type="protein sequence ID" value="KAK8487172.1"/>
    <property type="molecule type" value="Genomic_DNA"/>
</dbReference>
<feature type="domain" description="C3H1-type" evidence="14">
    <location>
        <begin position="549"/>
        <end position="576"/>
    </location>
</feature>
<dbReference type="PANTHER" id="PTHR16140">
    <property type="entry name" value="NON-STRUCTURAL MAINTENANCE OF CHROMOSOMES ELEMENT 4"/>
    <property type="match status" value="1"/>
</dbReference>
<keyword evidence="16" id="KW-1185">Reference proteome</keyword>
<comment type="subcellular location">
    <subcellularLocation>
        <location evidence="1 12">Nucleus</location>
    </subcellularLocation>
</comment>
<evidence type="ECO:0000256" key="13">
    <source>
        <dbReference type="SAM" id="MobiDB-lite"/>
    </source>
</evidence>
<dbReference type="Gene3D" id="3.30.1370.10">
    <property type="entry name" value="K Homology domain, type 1"/>
    <property type="match status" value="1"/>
</dbReference>
<evidence type="ECO:0000256" key="8">
    <source>
        <dbReference type="ARBA" id="ARBA00023204"/>
    </source>
</evidence>
<proteinExistence type="inferred from homology"/>
<reference evidence="15 16" key="1">
    <citation type="journal article" date="2024" name="G3 (Bethesda)">
        <title>Genome assembly of Hibiscus sabdariffa L. provides insights into metabolisms of medicinal natural products.</title>
        <authorList>
            <person name="Kim T."/>
        </authorList>
    </citation>
    <scope>NUCLEOTIDE SEQUENCE [LARGE SCALE GENOMIC DNA]</scope>
    <source>
        <strain evidence="15">TK-2024</strain>
        <tissue evidence="15">Old leaves</tissue>
    </source>
</reference>
<comment type="subunit">
    <text evidence="12">Component of the SMC5-SMC6 complex.</text>
</comment>
<protein>
    <recommendedName>
        <fullName evidence="12">Non-structural maintenance of chromosomes element 4</fullName>
    </recommendedName>
</protein>
<evidence type="ECO:0000256" key="7">
    <source>
        <dbReference type="ARBA" id="ARBA00023172"/>
    </source>
</evidence>
<dbReference type="PROSITE" id="PS50103">
    <property type="entry name" value="ZF_C3H1"/>
    <property type="match status" value="3"/>
</dbReference>
<accession>A0ABR2A3A5</accession>
<dbReference type="Gene3D" id="4.10.1000.10">
    <property type="entry name" value="Zinc finger, CCCH-type"/>
    <property type="match status" value="2"/>
</dbReference>
<name>A0ABR2A3A5_9ROSI</name>
<dbReference type="SMART" id="SM00356">
    <property type="entry name" value="ZnF_C3H1"/>
    <property type="match status" value="3"/>
</dbReference>
<dbReference type="InterPro" id="IPR027786">
    <property type="entry name" value="Nse4/EID"/>
</dbReference>
<keyword evidence="10" id="KW-0694">RNA-binding</keyword>
<keyword evidence="4 12" id="KW-0227">DNA damage</keyword>
<dbReference type="InterPro" id="IPR004087">
    <property type="entry name" value="KH_dom"/>
</dbReference>
<evidence type="ECO:0000256" key="11">
    <source>
        <dbReference type="PROSITE-ProRule" id="PRU00723"/>
    </source>
</evidence>
<keyword evidence="9 12" id="KW-0539">Nucleus</keyword>
<feature type="domain" description="C3H1-type" evidence="14">
    <location>
        <begin position="321"/>
        <end position="349"/>
    </location>
</feature>
<feature type="zinc finger region" description="C3H1-type" evidence="11">
    <location>
        <begin position="549"/>
        <end position="576"/>
    </location>
</feature>
<evidence type="ECO:0000256" key="4">
    <source>
        <dbReference type="ARBA" id="ARBA00022763"/>
    </source>
</evidence>
<evidence type="ECO:0000256" key="12">
    <source>
        <dbReference type="RuleBase" id="RU365071"/>
    </source>
</evidence>
<keyword evidence="5 11" id="KW-0863">Zinc-finger</keyword>
<feature type="region of interest" description="Disordered" evidence="13">
    <location>
        <begin position="188"/>
        <end position="215"/>
    </location>
</feature>
<feature type="compositionally biased region" description="Basic and acidic residues" evidence="13">
    <location>
        <begin position="1"/>
        <end position="14"/>
    </location>
</feature>
<evidence type="ECO:0000256" key="3">
    <source>
        <dbReference type="ARBA" id="ARBA00022723"/>
    </source>
</evidence>
<sequence>MATVEKEKQTDHKGNTAAEPVRTKVAGVVGDESASVQLSQLSREADAANRRVLRSKYLAVMTKIKDARDEISGVDSNKFNIIINEVDILHQQVSKPREQVANAEALLDLANTLATSIKSISNEGISLADFINCLIREFGKSNRSLETQENEQILIDWKDIGMAVSPLLRTCKGICTMFGPMHNELKQRKPVATRKRSVRPTDTARPDEVADAEEKTDTDRNMAVMFGILRRERQVKLESLILNRSSFAQTVENLFALSFLVKDGRAEIVVNESGSHIVYLVAHQMDFGGGRKRVRPEAALNGNGGFKKSKQEMESFPTGIGSKSKPCTKFFSTSGCQFGESCHFLHYVPGGIKAVSQMLGNNLALPAAGRNSVAPPSFPDSPSPSAVKTRLCSKFSTPEGCKFGDKCHFAHGEWELGKRSGPAYEDPRSMGAMPGRMAGRMEPPSPGFGAAASFGASATAKISIDASLAGAIIGKNGVNSKHICRVTGAKLSIRENESDPSSRNIELEGTFDQIKQASAMVHELILNVGSASGSSMKNTAKSGSGSGNNFKTKLCENFSKGSCTFGERCHFAHGTEELRKAGM</sequence>